<dbReference type="EMBL" id="MT142344">
    <property type="protein sequence ID" value="QJA78603.1"/>
    <property type="molecule type" value="Genomic_DNA"/>
</dbReference>
<protein>
    <submittedName>
        <fullName evidence="1">Uncharacterized protein</fullName>
    </submittedName>
</protein>
<proteinExistence type="predicted"/>
<reference evidence="1" key="1">
    <citation type="submission" date="2020-03" db="EMBL/GenBank/DDBJ databases">
        <title>The deep terrestrial virosphere.</title>
        <authorList>
            <person name="Holmfeldt K."/>
            <person name="Nilsson E."/>
            <person name="Simone D."/>
            <person name="Lopez-Fernandez M."/>
            <person name="Wu X."/>
            <person name="de Brujin I."/>
            <person name="Lundin D."/>
            <person name="Andersson A."/>
            <person name="Bertilsson S."/>
            <person name="Dopson M."/>
        </authorList>
    </citation>
    <scope>NUCLEOTIDE SEQUENCE</scope>
    <source>
        <strain evidence="1">MM415A01049</strain>
    </source>
</reference>
<dbReference type="AlphaFoldDB" id="A0A6M3K9S7"/>
<organism evidence="1">
    <name type="scientific">viral metagenome</name>
    <dbReference type="NCBI Taxonomy" id="1070528"/>
    <lineage>
        <taxon>unclassified sequences</taxon>
        <taxon>metagenomes</taxon>
        <taxon>organismal metagenomes</taxon>
    </lineage>
</organism>
<accession>A0A6M3K9S7</accession>
<name>A0A6M3K9S7_9ZZZZ</name>
<sequence length="50" mass="5716">MGREEVLYALEELKKQCDCSKSFINIAIAAQAYLNELEAFWESFKNNEAG</sequence>
<gene>
    <name evidence="1" type="ORF">MM415A01049_0015</name>
</gene>
<evidence type="ECO:0000313" key="1">
    <source>
        <dbReference type="EMBL" id="QJA78603.1"/>
    </source>
</evidence>